<proteinExistence type="predicted"/>
<organism evidence="2 3">
    <name type="scientific">Candidatus Portnoybacteria bacterium CG10_big_fil_rev_8_21_14_0_10_36_7</name>
    <dbReference type="NCBI Taxonomy" id="1974812"/>
    <lineage>
        <taxon>Bacteria</taxon>
        <taxon>Candidatus Portnoyibacteriota</taxon>
    </lineage>
</organism>
<evidence type="ECO:0000256" key="1">
    <source>
        <dbReference type="SAM" id="Phobius"/>
    </source>
</evidence>
<feature type="transmembrane region" description="Helical" evidence="1">
    <location>
        <begin position="100"/>
        <end position="125"/>
    </location>
</feature>
<keyword evidence="1" id="KW-1133">Transmembrane helix</keyword>
<feature type="transmembrane region" description="Helical" evidence="1">
    <location>
        <begin position="53"/>
        <end position="79"/>
    </location>
</feature>
<keyword evidence="1" id="KW-0472">Membrane</keyword>
<sequence>MNNKFSKIVSFSAVWAIGLLAPLFVLARGLVPCGGAGEAECNACYVFVMFKNVFDFIAFTLTPPAALLMFVVGGIFYVLGGSGAGSGKEGNSLLTKAKSIFWSAVIGVVIVYTSWLIVDTIILIIGTKTANFVSQNWYTFTCQ</sequence>
<dbReference type="AlphaFoldDB" id="A0A2M8KDK1"/>
<evidence type="ECO:0000313" key="3">
    <source>
        <dbReference type="Proteomes" id="UP000231450"/>
    </source>
</evidence>
<evidence type="ECO:0000313" key="2">
    <source>
        <dbReference type="EMBL" id="PJE57994.1"/>
    </source>
</evidence>
<dbReference type="Proteomes" id="UP000231450">
    <property type="component" value="Unassembled WGS sequence"/>
</dbReference>
<comment type="caution">
    <text evidence="2">The sequence shown here is derived from an EMBL/GenBank/DDBJ whole genome shotgun (WGS) entry which is preliminary data.</text>
</comment>
<protein>
    <submittedName>
        <fullName evidence="2">Uncharacterized protein</fullName>
    </submittedName>
</protein>
<gene>
    <name evidence="2" type="ORF">COU81_03145</name>
</gene>
<keyword evidence="1" id="KW-0812">Transmembrane</keyword>
<accession>A0A2M8KDK1</accession>
<name>A0A2M8KDK1_9BACT</name>
<reference evidence="3" key="1">
    <citation type="submission" date="2017-09" db="EMBL/GenBank/DDBJ databases">
        <title>Depth-based differentiation of microbial function through sediment-hosted aquifers and enrichment of novel symbionts in the deep terrestrial subsurface.</title>
        <authorList>
            <person name="Probst A.J."/>
            <person name="Ladd B."/>
            <person name="Jarett J.K."/>
            <person name="Geller-Mcgrath D.E."/>
            <person name="Sieber C.M.K."/>
            <person name="Emerson J.B."/>
            <person name="Anantharaman K."/>
            <person name="Thomas B.C."/>
            <person name="Malmstrom R."/>
            <person name="Stieglmeier M."/>
            <person name="Klingl A."/>
            <person name="Woyke T."/>
            <person name="Ryan C.M."/>
            <person name="Banfield J.F."/>
        </authorList>
    </citation>
    <scope>NUCLEOTIDE SEQUENCE [LARGE SCALE GENOMIC DNA]</scope>
</reference>
<dbReference type="EMBL" id="PFDW01000065">
    <property type="protein sequence ID" value="PJE57994.1"/>
    <property type="molecule type" value="Genomic_DNA"/>
</dbReference>